<dbReference type="EMBL" id="BOOQ01000012">
    <property type="protein sequence ID" value="GII45747.1"/>
    <property type="molecule type" value="Genomic_DNA"/>
</dbReference>
<feature type="region of interest" description="Disordered" evidence="1">
    <location>
        <begin position="25"/>
        <end position="51"/>
    </location>
</feature>
<feature type="transmembrane region" description="Helical" evidence="2">
    <location>
        <begin position="151"/>
        <end position="171"/>
    </location>
</feature>
<name>A0A8J3UL44_9ACTN</name>
<keyword evidence="2" id="KW-0812">Transmembrane</keyword>
<evidence type="ECO:0000313" key="3">
    <source>
        <dbReference type="EMBL" id="GII45747.1"/>
    </source>
</evidence>
<evidence type="ECO:0000256" key="1">
    <source>
        <dbReference type="SAM" id="MobiDB-lite"/>
    </source>
</evidence>
<evidence type="ECO:0000313" key="4">
    <source>
        <dbReference type="Proteomes" id="UP000644610"/>
    </source>
</evidence>
<protein>
    <submittedName>
        <fullName evidence="3">Uncharacterized protein</fullName>
    </submittedName>
</protein>
<evidence type="ECO:0000256" key="2">
    <source>
        <dbReference type="SAM" id="Phobius"/>
    </source>
</evidence>
<accession>A0A8J3UL44</accession>
<gene>
    <name evidence="3" type="ORF">Psi02_21710</name>
</gene>
<comment type="caution">
    <text evidence="3">The sequence shown here is derived from an EMBL/GenBank/DDBJ whole genome shotgun (WGS) entry which is preliminary data.</text>
</comment>
<feature type="region of interest" description="Disordered" evidence="1">
    <location>
        <begin position="117"/>
        <end position="143"/>
    </location>
</feature>
<organism evidence="3 4">
    <name type="scientific">Planotetraspora silvatica</name>
    <dbReference type="NCBI Taxonomy" id="234614"/>
    <lineage>
        <taxon>Bacteria</taxon>
        <taxon>Bacillati</taxon>
        <taxon>Actinomycetota</taxon>
        <taxon>Actinomycetes</taxon>
        <taxon>Streptosporangiales</taxon>
        <taxon>Streptosporangiaceae</taxon>
        <taxon>Planotetraspora</taxon>
    </lineage>
</organism>
<reference evidence="3" key="1">
    <citation type="submission" date="2021-01" db="EMBL/GenBank/DDBJ databases">
        <title>Whole genome shotgun sequence of Planotetraspora silvatica NBRC 100141.</title>
        <authorList>
            <person name="Komaki H."/>
            <person name="Tamura T."/>
        </authorList>
    </citation>
    <scope>NUCLEOTIDE SEQUENCE</scope>
    <source>
        <strain evidence="3">NBRC 100141</strain>
    </source>
</reference>
<proteinExistence type="predicted"/>
<dbReference type="Proteomes" id="UP000644610">
    <property type="component" value="Unassembled WGS sequence"/>
</dbReference>
<dbReference type="AlphaFoldDB" id="A0A8J3UL44"/>
<keyword evidence="2" id="KW-0472">Membrane</keyword>
<keyword evidence="4" id="KW-1185">Reference proteome</keyword>
<keyword evidence="2" id="KW-1133">Transmembrane helix</keyword>
<sequence>MRTVTIAQTATASIGRLGLAAAAFGKPTPGRTGERPEAAGGPAETTTDARPGMSDSIYDLLVNAAIAVGWLSERRTLYGRSLDKDVRVMVTAKDVLVACTVLTGAAALVGKVLSRRESPADRSVPGEGHASADAAIDTEGNRRHPQSMTELNRAFALLAVASTPFINFALFDSYHPHPLRSFFSLW</sequence>